<feature type="domain" description="ASCH" evidence="1">
    <location>
        <begin position="14"/>
        <end position="76"/>
    </location>
</feature>
<dbReference type="InterPro" id="IPR015947">
    <property type="entry name" value="PUA-like_sf"/>
</dbReference>
<dbReference type="AlphaFoldDB" id="A0A5B1C1S1"/>
<evidence type="ECO:0000259" key="1">
    <source>
        <dbReference type="Pfam" id="PF04266"/>
    </source>
</evidence>
<evidence type="ECO:0000313" key="3">
    <source>
        <dbReference type="Proteomes" id="UP000323225"/>
    </source>
</evidence>
<accession>A0A5B1C1S1</accession>
<comment type="caution">
    <text evidence="2">The sequence shown here is derived from an EMBL/GenBank/DDBJ whole genome shotgun (WGS) entry which is preliminary data.</text>
</comment>
<gene>
    <name evidence="2" type="ORF">F0M16_17935</name>
</gene>
<dbReference type="Proteomes" id="UP000323225">
    <property type="component" value="Unassembled WGS sequence"/>
</dbReference>
<sequence length="119" mass="13748">MFVCGEEIDKVLIVRKPYAHYIRDGLKTWEMRGKKTNIRGRIGIAEQGTGKIICLTTISDCLEPISDSEIDQHFSKHRVDYKNNPDLLKWNTPWVLSDTKPIEPVNYHHKRGAVIFVNV</sequence>
<dbReference type="Pfam" id="PF04266">
    <property type="entry name" value="ASCH"/>
    <property type="match status" value="1"/>
</dbReference>
<reference evidence="2 3" key="1">
    <citation type="submission" date="2019-09" db="EMBL/GenBank/DDBJ databases">
        <authorList>
            <person name="Kritzky A."/>
            <person name="Schelkanova E.Y."/>
            <person name="Alkhova Z.V."/>
            <person name="Smirnova N.I."/>
        </authorList>
    </citation>
    <scope>NUCLEOTIDE SEQUENCE [LARGE SCALE GENOMIC DNA]</scope>
    <source>
        <strain evidence="2 3">M1526</strain>
    </source>
</reference>
<dbReference type="InterPro" id="IPR007374">
    <property type="entry name" value="ASCH_domain"/>
</dbReference>
<name>A0A5B1C1S1_VIBCL</name>
<dbReference type="SUPFAM" id="SSF88697">
    <property type="entry name" value="PUA domain-like"/>
    <property type="match status" value="1"/>
</dbReference>
<organism evidence="2 3">
    <name type="scientific">Vibrio cholerae</name>
    <dbReference type="NCBI Taxonomy" id="666"/>
    <lineage>
        <taxon>Bacteria</taxon>
        <taxon>Pseudomonadati</taxon>
        <taxon>Pseudomonadota</taxon>
        <taxon>Gammaproteobacteria</taxon>
        <taxon>Vibrionales</taxon>
        <taxon>Vibrionaceae</taxon>
        <taxon>Vibrio</taxon>
    </lineage>
</organism>
<proteinExistence type="predicted"/>
<evidence type="ECO:0000313" key="2">
    <source>
        <dbReference type="EMBL" id="KAA1253414.1"/>
    </source>
</evidence>
<protein>
    <submittedName>
        <fullName evidence="2">ASCH domain-containing protein</fullName>
    </submittedName>
</protein>
<dbReference type="EMBL" id="VUAA01000022">
    <property type="protein sequence ID" value="KAA1253414.1"/>
    <property type="molecule type" value="Genomic_DNA"/>
</dbReference>
<dbReference type="Gene3D" id="2.30.130.30">
    <property type="entry name" value="Hypothetical protein"/>
    <property type="match status" value="1"/>
</dbReference>